<organism evidence="1 2">
    <name type="scientific">Streptomyces poonensis</name>
    <dbReference type="NCBI Taxonomy" id="68255"/>
    <lineage>
        <taxon>Bacteria</taxon>
        <taxon>Bacillati</taxon>
        <taxon>Actinomycetota</taxon>
        <taxon>Actinomycetes</taxon>
        <taxon>Kitasatosporales</taxon>
        <taxon>Streptomycetaceae</taxon>
        <taxon>Streptomyces</taxon>
    </lineage>
</organism>
<dbReference type="Proteomes" id="UP000622166">
    <property type="component" value="Unassembled WGS sequence"/>
</dbReference>
<comment type="caution">
    <text evidence="1">The sequence shown here is derived from an EMBL/GenBank/DDBJ whole genome shotgun (WGS) entry which is preliminary data.</text>
</comment>
<reference evidence="1" key="2">
    <citation type="submission" date="2020-09" db="EMBL/GenBank/DDBJ databases">
        <authorList>
            <person name="Sun Q."/>
            <person name="Ohkuma M."/>
        </authorList>
    </citation>
    <scope>NUCLEOTIDE SEQUENCE</scope>
    <source>
        <strain evidence="1">JCM 4815</strain>
    </source>
</reference>
<protein>
    <submittedName>
        <fullName evidence="1">Uncharacterized protein</fullName>
    </submittedName>
</protein>
<keyword evidence="2" id="KW-1185">Reference proteome</keyword>
<dbReference type="RefSeq" id="WP_189863186.1">
    <property type="nucleotide sequence ID" value="NZ_BMVW01000012.1"/>
</dbReference>
<dbReference type="EMBL" id="BMVW01000012">
    <property type="protein sequence ID" value="GGZ25744.1"/>
    <property type="molecule type" value="Genomic_DNA"/>
</dbReference>
<accession>A0A918UQ45</accession>
<gene>
    <name evidence="1" type="ORF">GCM10010365_52520</name>
</gene>
<sequence length="80" mass="8885">MREDAGSKTSAPHPLEFLEELEKQASMEQEELLRGSATPWARLLVEYADALNELVAQGYRFDMPLQETQSFDEGHAGGCG</sequence>
<dbReference type="Pfam" id="PF19784">
    <property type="entry name" value="DUF6269"/>
    <property type="match status" value="1"/>
</dbReference>
<reference evidence="1" key="1">
    <citation type="journal article" date="2014" name="Int. J. Syst. Evol. Microbiol.">
        <title>Complete genome sequence of Corynebacterium casei LMG S-19264T (=DSM 44701T), isolated from a smear-ripened cheese.</title>
        <authorList>
            <consortium name="US DOE Joint Genome Institute (JGI-PGF)"/>
            <person name="Walter F."/>
            <person name="Albersmeier A."/>
            <person name="Kalinowski J."/>
            <person name="Ruckert C."/>
        </authorList>
    </citation>
    <scope>NUCLEOTIDE SEQUENCE</scope>
    <source>
        <strain evidence="1">JCM 4815</strain>
    </source>
</reference>
<evidence type="ECO:0000313" key="1">
    <source>
        <dbReference type="EMBL" id="GGZ25744.1"/>
    </source>
</evidence>
<proteinExistence type="predicted"/>
<dbReference type="InterPro" id="IPR046236">
    <property type="entry name" value="DUF6269"/>
</dbReference>
<dbReference type="AlphaFoldDB" id="A0A918UQ45"/>
<name>A0A918UQ45_9ACTN</name>
<evidence type="ECO:0000313" key="2">
    <source>
        <dbReference type="Proteomes" id="UP000622166"/>
    </source>
</evidence>